<evidence type="ECO:0000256" key="1">
    <source>
        <dbReference type="SAM" id="MobiDB-lite"/>
    </source>
</evidence>
<proteinExistence type="predicted"/>
<keyword evidence="3" id="KW-1185">Reference proteome</keyword>
<dbReference type="InParanoid" id="A0A482X4W2"/>
<accession>A0A482X4W2</accession>
<evidence type="ECO:0000313" key="3">
    <source>
        <dbReference type="Proteomes" id="UP000291343"/>
    </source>
</evidence>
<comment type="caution">
    <text evidence="2">The sequence shown here is derived from an EMBL/GenBank/DDBJ whole genome shotgun (WGS) entry which is preliminary data.</text>
</comment>
<dbReference type="Proteomes" id="UP000291343">
    <property type="component" value="Unassembled WGS sequence"/>
</dbReference>
<organism evidence="2 3">
    <name type="scientific">Laodelphax striatellus</name>
    <name type="common">Small brown planthopper</name>
    <name type="synonym">Delphax striatella</name>
    <dbReference type="NCBI Taxonomy" id="195883"/>
    <lineage>
        <taxon>Eukaryota</taxon>
        <taxon>Metazoa</taxon>
        <taxon>Ecdysozoa</taxon>
        <taxon>Arthropoda</taxon>
        <taxon>Hexapoda</taxon>
        <taxon>Insecta</taxon>
        <taxon>Pterygota</taxon>
        <taxon>Neoptera</taxon>
        <taxon>Paraneoptera</taxon>
        <taxon>Hemiptera</taxon>
        <taxon>Auchenorrhyncha</taxon>
        <taxon>Fulgoroidea</taxon>
        <taxon>Delphacidae</taxon>
        <taxon>Criomorphinae</taxon>
        <taxon>Laodelphax</taxon>
    </lineage>
</organism>
<feature type="region of interest" description="Disordered" evidence="1">
    <location>
        <begin position="61"/>
        <end position="92"/>
    </location>
</feature>
<gene>
    <name evidence="2" type="ORF">LSTR_LSTR010993</name>
</gene>
<name>A0A482X4W2_LAOST</name>
<dbReference type="EMBL" id="QKKF02017562">
    <property type="protein sequence ID" value="RZF40909.1"/>
    <property type="molecule type" value="Genomic_DNA"/>
</dbReference>
<dbReference type="AlphaFoldDB" id="A0A482X4W2"/>
<reference evidence="2 3" key="1">
    <citation type="journal article" date="2017" name="Gigascience">
        <title>Genome sequence of the small brown planthopper, Laodelphax striatellus.</title>
        <authorList>
            <person name="Zhu J."/>
            <person name="Jiang F."/>
            <person name="Wang X."/>
            <person name="Yang P."/>
            <person name="Bao Y."/>
            <person name="Zhao W."/>
            <person name="Wang W."/>
            <person name="Lu H."/>
            <person name="Wang Q."/>
            <person name="Cui N."/>
            <person name="Li J."/>
            <person name="Chen X."/>
            <person name="Luo L."/>
            <person name="Yu J."/>
            <person name="Kang L."/>
            <person name="Cui F."/>
        </authorList>
    </citation>
    <scope>NUCLEOTIDE SEQUENCE [LARGE SCALE GENOMIC DNA]</scope>
    <source>
        <strain evidence="2">Lst14</strain>
    </source>
</reference>
<protein>
    <submittedName>
        <fullName evidence="2">Uncharacterized protein</fullName>
    </submittedName>
</protein>
<sequence length="92" mass="10225">MRACTHNYHTTLEQGARKVTTPMDGQCASDCLPRRKEKSSRVGSLQQRAPCHWWWGKNSHTSAAAGTADISATKRKSRGRVRKPDNPLPPPT</sequence>
<evidence type="ECO:0000313" key="2">
    <source>
        <dbReference type="EMBL" id="RZF40909.1"/>
    </source>
</evidence>